<accession>A0A8T8TMV0</accession>
<evidence type="ECO:0000313" key="3">
    <source>
        <dbReference type="Proteomes" id="UP000077671"/>
    </source>
</evidence>
<reference evidence="2" key="2">
    <citation type="journal article" date="2019" name="IMA Fungus">
        <title>Genome sequencing and comparison of five Tilletia species to identify candidate genes for the detection of regulated species infecting wheat.</title>
        <authorList>
            <person name="Nguyen H.D.T."/>
            <person name="Sultana T."/>
            <person name="Kesanakurti P."/>
            <person name="Hambleton S."/>
        </authorList>
    </citation>
    <scope>NUCLEOTIDE SEQUENCE</scope>
    <source>
        <strain evidence="2">DAOMC 238032</strain>
    </source>
</reference>
<comment type="caution">
    <text evidence="2">The sequence shown here is derived from an EMBL/GenBank/DDBJ whole genome shotgun (WGS) entry which is preliminary data.</text>
</comment>
<protein>
    <submittedName>
        <fullName evidence="2">Uncharacterized protein</fullName>
    </submittedName>
</protein>
<feature type="signal peptide" evidence="1">
    <location>
        <begin position="1"/>
        <end position="21"/>
    </location>
</feature>
<evidence type="ECO:0000256" key="1">
    <source>
        <dbReference type="SAM" id="SignalP"/>
    </source>
</evidence>
<keyword evidence="1" id="KW-0732">Signal</keyword>
<organism evidence="2 3">
    <name type="scientific">Tilletia caries</name>
    <name type="common">wheat bunt fungus</name>
    <dbReference type="NCBI Taxonomy" id="13290"/>
    <lineage>
        <taxon>Eukaryota</taxon>
        <taxon>Fungi</taxon>
        <taxon>Dikarya</taxon>
        <taxon>Basidiomycota</taxon>
        <taxon>Ustilaginomycotina</taxon>
        <taxon>Exobasidiomycetes</taxon>
        <taxon>Tilletiales</taxon>
        <taxon>Tilletiaceae</taxon>
        <taxon>Tilletia</taxon>
    </lineage>
</organism>
<proteinExistence type="predicted"/>
<evidence type="ECO:0000313" key="2">
    <source>
        <dbReference type="EMBL" id="KAE8262488.1"/>
    </source>
</evidence>
<gene>
    <name evidence="2" type="ORF">A4X03_0g2414</name>
</gene>
<name>A0A8T8TMV0_9BASI</name>
<dbReference type="AlphaFoldDB" id="A0A8T8TMV0"/>
<reference evidence="2" key="1">
    <citation type="submission" date="2016-04" db="EMBL/GenBank/DDBJ databases">
        <authorList>
            <person name="Nguyen H.D."/>
            <person name="Kesanakurti P."/>
            <person name="Cullis J."/>
            <person name="Levesque C.A."/>
            <person name="Hambleton S."/>
        </authorList>
    </citation>
    <scope>NUCLEOTIDE SEQUENCE</scope>
    <source>
        <strain evidence="2">DAOMC 238032</strain>
    </source>
</reference>
<dbReference type="Proteomes" id="UP000077671">
    <property type="component" value="Unassembled WGS sequence"/>
</dbReference>
<dbReference type="EMBL" id="LWDD02000233">
    <property type="protein sequence ID" value="KAE8262488.1"/>
    <property type="molecule type" value="Genomic_DNA"/>
</dbReference>
<sequence>MICFYCFAISLLLILSKLAKSAPLPDNACPTCPCWPQSAILGARSVPPFAPGSDILRAIFKIHFDEYNRLMAEARRAGFYKLHLLSGADQDRVYAIMAQARQAQERMYQVMEEMDRVPPP</sequence>
<feature type="chain" id="PRO_5035715640" evidence="1">
    <location>
        <begin position="22"/>
        <end position="120"/>
    </location>
</feature>